<evidence type="ECO:0000313" key="2">
    <source>
        <dbReference type="Proteomes" id="UP000315369"/>
    </source>
</evidence>
<keyword evidence="2" id="KW-1185">Reference proteome</keyword>
<sequence>MIQRPWTCIWASVLSVAVGCAEAPLRGEETPSRVALALADEGCDTETSTRCLCVGTVGDAAPRLEEVGVDLDVLRKDGWPCVRGDFDQDGAPDYAFPGEGYSCNQSVPVRVLFTRGGHVREVLALPREVSCLQRYVPMASSQGLVDRGEGNATWFYQFDGKGWLVTSQRSEEN</sequence>
<reference evidence="1 2" key="1">
    <citation type="submission" date="2019-06" db="EMBL/GenBank/DDBJ databases">
        <authorList>
            <person name="Livingstone P."/>
            <person name="Whitworth D."/>
        </authorList>
    </citation>
    <scope>NUCLEOTIDE SEQUENCE [LARGE SCALE GENOMIC DNA]</scope>
    <source>
        <strain evidence="1 2">AM401</strain>
    </source>
</reference>
<evidence type="ECO:0000313" key="1">
    <source>
        <dbReference type="EMBL" id="TQF13075.1"/>
    </source>
</evidence>
<dbReference type="OrthoDB" id="5383318at2"/>
<comment type="caution">
    <text evidence="1">The sequence shown here is derived from an EMBL/GenBank/DDBJ whole genome shotgun (WGS) entry which is preliminary data.</text>
</comment>
<name>A0A540WVN1_9BACT</name>
<dbReference type="AlphaFoldDB" id="A0A540WVN1"/>
<dbReference type="EMBL" id="VIFM01000113">
    <property type="protein sequence ID" value="TQF13075.1"/>
    <property type="molecule type" value="Genomic_DNA"/>
</dbReference>
<organism evidence="1 2">
    <name type="scientific">Myxococcus llanfairpwllgwyngyllgogerychwyrndrobwllllantysiliogogogochensis</name>
    <dbReference type="NCBI Taxonomy" id="2590453"/>
    <lineage>
        <taxon>Bacteria</taxon>
        <taxon>Pseudomonadati</taxon>
        <taxon>Myxococcota</taxon>
        <taxon>Myxococcia</taxon>
        <taxon>Myxococcales</taxon>
        <taxon>Cystobacterineae</taxon>
        <taxon>Myxococcaceae</taxon>
        <taxon>Myxococcus</taxon>
    </lineage>
</organism>
<dbReference type="Proteomes" id="UP000315369">
    <property type="component" value="Unassembled WGS sequence"/>
</dbReference>
<dbReference type="RefSeq" id="WP_141645197.1">
    <property type="nucleotide sequence ID" value="NZ_VIFM01000113.1"/>
</dbReference>
<protein>
    <recommendedName>
        <fullName evidence="3">Lipoprotein</fullName>
    </recommendedName>
</protein>
<gene>
    <name evidence="1" type="ORF">FJV41_25730</name>
</gene>
<proteinExistence type="predicted"/>
<evidence type="ECO:0008006" key="3">
    <source>
        <dbReference type="Google" id="ProtNLM"/>
    </source>
</evidence>
<dbReference type="PROSITE" id="PS51257">
    <property type="entry name" value="PROKAR_LIPOPROTEIN"/>
    <property type="match status" value="1"/>
</dbReference>
<accession>A0A540WVN1</accession>